<dbReference type="Proteomes" id="UP000032633">
    <property type="component" value="Chromosome"/>
</dbReference>
<protein>
    <recommendedName>
        <fullName evidence="1">Na+-translocating membrane potential-generating system MpsC domain-containing protein</fullName>
    </recommendedName>
</protein>
<reference evidence="3" key="2">
    <citation type="submission" date="2015-03" db="EMBL/GenBank/DDBJ databases">
        <title>Genome sequence of Paenibacillus beijingensis strain DSM 24997T.</title>
        <authorList>
            <person name="Kwak Y."/>
            <person name="Shin J.-H."/>
        </authorList>
    </citation>
    <scope>NUCLEOTIDE SEQUENCE [LARGE SCALE GENOMIC DNA]</scope>
    <source>
        <strain evidence="3">DSM 24997</strain>
    </source>
</reference>
<dbReference type="PATRIC" id="fig|1126833.4.peg.1571"/>
<evidence type="ECO:0000259" key="1">
    <source>
        <dbReference type="Pfam" id="PF10057"/>
    </source>
</evidence>
<dbReference type="InterPro" id="IPR018745">
    <property type="entry name" value="MpsC"/>
</dbReference>
<feature type="domain" description="Na+-translocating membrane potential-generating system MpsC" evidence="1">
    <location>
        <begin position="4"/>
        <end position="109"/>
    </location>
</feature>
<dbReference type="OrthoDB" id="6163890at2"/>
<name>A0A0D5NGK7_9BACL</name>
<gene>
    <name evidence="2" type="ORF">VN24_07170</name>
</gene>
<proteinExistence type="predicted"/>
<dbReference type="EMBL" id="CP011058">
    <property type="protein sequence ID" value="AJY74396.1"/>
    <property type="molecule type" value="Genomic_DNA"/>
</dbReference>
<dbReference type="KEGG" id="pbj:VN24_07170"/>
<evidence type="ECO:0000313" key="3">
    <source>
        <dbReference type="Proteomes" id="UP000032633"/>
    </source>
</evidence>
<dbReference type="HOGENOM" id="CLU_141474_0_0_9"/>
<reference evidence="2 3" key="1">
    <citation type="journal article" date="2015" name="J. Biotechnol.">
        <title>Complete genome sequence of Paenibacillus beijingensis 7188(T) (=DSM 24997(T)), a novel rhizobacterium from jujube garden soil.</title>
        <authorList>
            <person name="Kwak Y."/>
            <person name="Shin J.H."/>
        </authorList>
    </citation>
    <scope>NUCLEOTIDE SEQUENCE [LARGE SCALE GENOMIC DNA]</scope>
    <source>
        <strain evidence="2 3">DSM 24997</strain>
    </source>
</reference>
<evidence type="ECO:0000313" key="2">
    <source>
        <dbReference type="EMBL" id="AJY74396.1"/>
    </source>
</evidence>
<organism evidence="2 3">
    <name type="scientific">Paenibacillus beijingensis</name>
    <dbReference type="NCBI Taxonomy" id="1126833"/>
    <lineage>
        <taxon>Bacteria</taxon>
        <taxon>Bacillati</taxon>
        <taxon>Bacillota</taxon>
        <taxon>Bacilli</taxon>
        <taxon>Bacillales</taxon>
        <taxon>Paenibacillaceae</taxon>
        <taxon>Paenibacillus</taxon>
    </lineage>
</organism>
<dbReference type="RefSeq" id="WP_045669831.1">
    <property type="nucleotide sequence ID" value="NZ_CP011058.1"/>
</dbReference>
<keyword evidence="3" id="KW-1185">Reference proteome</keyword>
<sequence>MDQSFKKKLSILYNEINKEMFNVGVQSQKIYTIENQALIYAKINRLPVFNMLGEERKELLLSLESAVASSFKNLLKERIEATFNMPVTAVFKDYDPGTGYICTVISFDKTLTK</sequence>
<accession>A0A0D5NGK7</accession>
<dbReference type="AlphaFoldDB" id="A0A0D5NGK7"/>
<dbReference type="Pfam" id="PF10057">
    <property type="entry name" value="MpsC"/>
    <property type="match status" value="1"/>
</dbReference>